<gene>
    <name evidence="1" type="ORF">LCGC14_2587460</name>
</gene>
<accession>A0A0F9ACK9</accession>
<evidence type="ECO:0000313" key="1">
    <source>
        <dbReference type="EMBL" id="KKL07294.1"/>
    </source>
</evidence>
<dbReference type="AlphaFoldDB" id="A0A0F9ACK9"/>
<comment type="caution">
    <text evidence="1">The sequence shown here is derived from an EMBL/GenBank/DDBJ whole genome shotgun (WGS) entry which is preliminary data.</text>
</comment>
<name>A0A0F9ACK9_9ZZZZ</name>
<organism evidence="1">
    <name type="scientific">marine sediment metagenome</name>
    <dbReference type="NCBI Taxonomy" id="412755"/>
    <lineage>
        <taxon>unclassified sequences</taxon>
        <taxon>metagenomes</taxon>
        <taxon>ecological metagenomes</taxon>
    </lineage>
</organism>
<sequence>MEKVVITRPFVGICYMQVCAEKDATDEEILNICNTNNPSGTFNGRGVVREVNDLDQDNMLPVVCKICPERLHFIVYC</sequence>
<proteinExistence type="predicted"/>
<protein>
    <submittedName>
        <fullName evidence="1">Uncharacterized protein</fullName>
    </submittedName>
</protein>
<dbReference type="EMBL" id="LAZR01043349">
    <property type="protein sequence ID" value="KKL07294.1"/>
    <property type="molecule type" value="Genomic_DNA"/>
</dbReference>
<reference evidence="1" key="1">
    <citation type="journal article" date="2015" name="Nature">
        <title>Complex archaea that bridge the gap between prokaryotes and eukaryotes.</title>
        <authorList>
            <person name="Spang A."/>
            <person name="Saw J.H."/>
            <person name="Jorgensen S.L."/>
            <person name="Zaremba-Niedzwiedzka K."/>
            <person name="Martijn J."/>
            <person name="Lind A.E."/>
            <person name="van Eijk R."/>
            <person name="Schleper C."/>
            <person name="Guy L."/>
            <person name="Ettema T.J."/>
        </authorList>
    </citation>
    <scope>NUCLEOTIDE SEQUENCE</scope>
</reference>